<dbReference type="SMART" id="SM00184">
    <property type="entry name" value="RING"/>
    <property type="match status" value="2"/>
</dbReference>
<comment type="pathway">
    <text evidence="2">Protein modification; protein ubiquitination.</text>
</comment>
<evidence type="ECO:0000256" key="8">
    <source>
        <dbReference type="ARBA" id="ARBA00022786"/>
    </source>
</evidence>
<dbReference type="InterPro" id="IPR044066">
    <property type="entry name" value="TRIAD_supradom"/>
</dbReference>
<evidence type="ECO:0000256" key="11">
    <source>
        <dbReference type="PROSITE-ProRule" id="PRU00175"/>
    </source>
</evidence>
<dbReference type="InterPro" id="IPR016135">
    <property type="entry name" value="UBQ-conjugating_enzyme/RWD"/>
</dbReference>
<evidence type="ECO:0000256" key="9">
    <source>
        <dbReference type="ARBA" id="ARBA00022833"/>
    </source>
</evidence>
<dbReference type="GO" id="GO:0016567">
    <property type="term" value="P:protein ubiquitination"/>
    <property type="evidence" value="ECO:0007669"/>
    <property type="project" value="InterPro"/>
</dbReference>
<dbReference type="Pfam" id="PF01485">
    <property type="entry name" value="IBR"/>
    <property type="match status" value="1"/>
</dbReference>
<dbReference type="SMART" id="SM00647">
    <property type="entry name" value="IBR"/>
    <property type="match status" value="2"/>
</dbReference>
<feature type="domain" description="RING-type" evidence="12">
    <location>
        <begin position="212"/>
        <end position="257"/>
    </location>
</feature>
<accession>A0AAV2P8D1</accession>
<dbReference type="SMART" id="SM00591">
    <property type="entry name" value="RWD"/>
    <property type="match status" value="1"/>
</dbReference>
<dbReference type="SUPFAM" id="SSF54495">
    <property type="entry name" value="UBC-like"/>
    <property type="match status" value="1"/>
</dbReference>
<dbReference type="InterPro" id="IPR047548">
    <property type="entry name" value="Rcat_RBR_RNF14"/>
</dbReference>
<dbReference type="InterPro" id="IPR013083">
    <property type="entry name" value="Znf_RING/FYVE/PHD"/>
</dbReference>
<dbReference type="SUPFAM" id="SSF57850">
    <property type="entry name" value="RING/U-box"/>
    <property type="match status" value="3"/>
</dbReference>
<sequence>MSHAIIRDRKRQEEEMTVLSSIYDENEFSCTRSEQIKCTVNIFPKFHKKLEVNFTNCCSSSAISDAIVPCGKIFVEHLPPIRLHIQLPDTYPSQKPPNFCLSVTWLTPWEISFVCQKLDEIWEENQGSEILFLWLDFLQNNLFNFLGIQDSLDASFMHIIRTTPGDHITFRLTHLSDPRAVNGALRLDLKKLLILYDREQHRKQFDNNFYTCHICFEEYRGLHCIELKNCRHIYCKSCMEEYIRIKVNEHIKIILCPTLDCSFEINDNDIKTLSPSLFSRYVEVVLQKTLDTMDDVIYCPRNSCHYPMIRNPNDTAPICPNCNYCFCIYCYKFYHGAAPCEIASDDVKELINDYKNSDDKKKKLLEKKYGRRQMKLVEETLTTDYLRDNAKSCPKCHSLISKIEGCNKITCKHCQSCFCWLCSQQITLINGYGHFTNANSPCFGRLFEGVEDENYNNFDIMENIIWFEPNFD</sequence>
<dbReference type="CDD" id="cd20341">
    <property type="entry name" value="BRcat_RBR_RNF14"/>
    <property type="match status" value="1"/>
</dbReference>
<dbReference type="CDD" id="cd16628">
    <property type="entry name" value="RING-HC_RBR_RNF14"/>
    <property type="match status" value="1"/>
</dbReference>
<feature type="domain" description="RWD" evidence="13">
    <location>
        <begin position="14"/>
        <end position="145"/>
    </location>
</feature>
<evidence type="ECO:0000256" key="5">
    <source>
        <dbReference type="ARBA" id="ARBA00022723"/>
    </source>
</evidence>
<dbReference type="CDD" id="cd23820">
    <property type="entry name" value="RWD_RNF14"/>
    <property type="match status" value="1"/>
</dbReference>
<keyword evidence="9" id="KW-0862">Zinc</keyword>
<dbReference type="PROSITE" id="PS50908">
    <property type="entry name" value="RWD"/>
    <property type="match status" value="1"/>
</dbReference>
<evidence type="ECO:0000256" key="10">
    <source>
        <dbReference type="ARBA" id="ARBA00044508"/>
    </source>
</evidence>
<keyword evidence="4" id="KW-0808">Transferase</keyword>
<protein>
    <recommendedName>
        <fullName evidence="3">RBR-type E3 ubiquitin transferase</fullName>
        <ecNumber evidence="3">2.3.2.31</ecNumber>
    </recommendedName>
</protein>
<dbReference type="GO" id="GO:0061630">
    <property type="term" value="F:ubiquitin protein ligase activity"/>
    <property type="evidence" value="ECO:0007669"/>
    <property type="project" value="UniProtKB-EC"/>
</dbReference>
<evidence type="ECO:0000313" key="15">
    <source>
        <dbReference type="EMBL" id="CAL1688597.1"/>
    </source>
</evidence>
<dbReference type="Pfam" id="PF05773">
    <property type="entry name" value="RWD"/>
    <property type="match status" value="1"/>
</dbReference>
<comment type="similarity">
    <text evidence="10">Belongs to the RBR family. RNF14 subfamily.</text>
</comment>
<dbReference type="Gene3D" id="1.20.120.1750">
    <property type="match status" value="1"/>
</dbReference>
<dbReference type="GO" id="GO:0008270">
    <property type="term" value="F:zinc ion binding"/>
    <property type="evidence" value="ECO:0007669"/>
    <property type="project" value="UniProtKB-KW"/>
</dbReference>
<evidence type="ECO:0000256" key="4">
    <source>
        <dbReference type="ARBA" id="ARBA00022679"/>
    </source>
</evidence>
<evidence type="ECO:0000256" key="6">
    <source>
        <dbReference type="ARBA" id="ARBA00022737"/>
    </source>
</evidence>
<dbReference type="PROSITE" id="PS50089">
    <property type="entry name" value="ZF_RING_2"/>
    <property type="match status" value="1"/>
</dbReference>
<dbReference type="CDD" id="cd20354">
    <property type="entry name" value="Rcat_RBR_RNF14"/>
    <property type="match status" value="1"/>
</dbReference>
<keyword evidence="16" id="KW-1185">Reference proteome</keyword>
<evidence type="ECO:0000259" key="13">
    <source>
        <dbReference type="PROSITE" id="PS50908"/>
    </source>
</evidence>
<dbReference type="PROSITE" id="PS00518">
    <property type="entry name" value="ZF_RING_1"/>
    <property type="match status" value="1"/>
</dbReference>
<keyword evidence="8" id="KW-0833">Ubl conjugation pathway</keyword>
<evidence type="ECO:0000256" key="7">
    <source>
        <dbReference type="ARBA" id="ARBA00022771"/>
    </source>
</evidence>
<dbReference type="PROSITE" id="PS51873">
    <property type="entry name" value="TRIAD"/>
    <property type="match status" value="1"/>
</dbReference>
<name>A0AAV2P8D1_9HYME</name>
<dbReference type="InterPro" id="IPR006575">
    <property type="entry name" value="RWD_dom"/>
</dbReference>
<dbReference type="EMBL" id="OZ034831">
    <property type="protein sequence ID" value="CAL1688597.1"/>
    <property type="molecule type" value="Genomic_DNA"/>
</dbReference>
<organism evidence="15 16">
    <name type="scientific">Lasius platythorax</name>
    <dbReference type="NCBI Taxonomy" id="488582"/>
    <lineage>
        <taxon>Eukaryota</taxon>
        <taxon>Metazoa</taxon>
        <taxon>Ecdysozoa</taxon>
        <taxon>Arthropoda</taxon>
        <taxon>Hexapoda</taxon>
        <taxon>Insecta</taxon>
        <taxon>Pterygota</taxon>
        <taxon>Neoptera</taxon>
        <taxon>Endopterygota</taxon>
        <taxon>Hymenoptera</taxon>
        <taxon>Apocrita</taxon>
        <taxon>Aculeata</taxon>
        <taxon>Formicoidea</taxon>
        <taxon>Formicidae</taxon>
        <taxon>Formicinae</taxon>
        <taxon>Lasius</taxon>
        <taxon>Lasius</taxon>
    </lineage>
</organism>
<evidence type="ECO:0000259" key="14">
    <source>
        <dbReference type="PROSITE" id="PS51873"/>
    </source>
</evidence>
<dbReference type="EC" id="2.3.2.31" evidence="3"/>
<dbReference type="InterPro" id="IPR031127">
    <property type="entry name" value="E3_UB_ligase_RBR"/>
</dbReference>
<feature type="domain" description="RING-type" evidence="14">
    <location>
        <begin position="208"/>
        <end position="446"/>
    </location>
</feature>
<evidence type="ECO:0000256" key="1">
    <source>
        <dbReference type="ARBA" id="ARBA00001798"/>
    </source>
</evidence>
<dbReference type="Pfam" id="PF26200">
    <property type="entry name" value="Rcat_RNF216"/>
    <property type="match status" value="1"/>
</dbReference>
<dbReference type="Gene3D" id="3.30.40.10">
    <property type="entry name" value="Zinc/RING finger domain, C3HC4 (zinc finger)"/>
    <property type="match status" value="1"/>
</dbReference>
<keyword evidence="7 11" id="KW-0863">Zinc-finger</keyword>
<gene>
    <name evidence="15" type="ORF">LPLAT_LOCUS13634</name>
</gene>
<evidence type="ECO:0000256" key="3">
    <source>
        <dbReference type="ARBA" id="ARBA00012251"/>
    </source>
</evidence>
<dbReference type="Proteomes" id="UP001497644">
    <property type="component" value="Chromosome 8"/>
</dbReference>
<dbReference type="InterPro" id="IPR031128">
    <property type="entry name" value="RNF14_RING-HC_Zfn"/>
</dbReference>
<proteinExistence type="inferred from homology"/>
<dbReference type="FunFam" id="3.30.40.10:FF:000137">
    <property type="entry name" value="RanBP-type and C3HC4-type zinc finger-containing protein 1"/>
    <property type="match status" value="1"/>
</dbReference>
<dbReference type="InterPro" id="IPR001841">
    <property type="entry name" value="Znf_RING"/>
</dbReference>
<dbReference type="InterPro" id="IPR017907">
    <property type="entry name" value="Znf_RING_CS"/>
</dbReference>
<keyword evidence="6" id="KW-0677">Repeat</keyword>
<evidence type="ECO:0000259" key="12">
    <source>
        <dbReference type="PROSITE" id="PS50089"/>
    </source>
</evidence>
<evidence type="ECO:0000256" key="2">
    <source>
        <dbReference type="ARBA" id="ARBA00004906"/>
    </source>
</evidence>
<dbReference type="Gene3D" id="3.10.110.10">
    <property type="entry name" value="Ubiquitin Conjugating Enzyme"/>
    <property type="match status" value="1"/>
</dbReference>
<reference evidence="15" key="1">
    <citation type="submission" date="2024-04" db="EMBL/GenBank/DDBJ databases">
        <authorList>
            <consortium name="Molecular Ecology Group"/>
        </authorList>
    </citation>
    <scope>NUCLEOTIDE SEQUENCE</scope>
</reference>
<comment type="catalytic activity">
    <reaction evidence="1">
        <text>[E2 ubiquitin-conjugating enzyme]-S-ubiquitinyl-L-cysteine + [acceptor protein]-L-lysine = [E2 ubiquitin-conjugating enzyme]-L-cysteine + [acceptor protein]-N(6)-ubiquitinyl-L-lysine.</text>
        <dbReference type="EC" id="2.3.2.31"/>
    </reaction>
</comment>
<dbReference type="AlphaFoldDB" id="A0AAV2P8D1"/>
<dbReference type="InterPro" id="IPR002867">
    <property type="entry name" value="IBR_dom"/>
</dbReference>
<evidence type="ECO:0000313" key="16">
    <source>
        <dbReference type="Proteomes" id="UP001497644"/>
    </source>
</evidence>
<keyword evidence="5" id="KW-0479">Metal-binding</keyword>
<dbReference type="PANTHER" id="PTHR11685">
    <property type="entry name" value="RBR FAMILY RING FINGER AND IBR DOMAIN-CONTAINING"/>
    <property type="match status" value="1"/>
</dbReference>